<organism evidence="3 4">
    <name type="scientific">Fervidobacterium thailandense</name>
    <dbReference type="NCBI Taxonomy" id="1008305"/>
    <lineage>
        <taxon>Bacteria</taxon>
        <taxon>Thermotogati</taxon>
        <taxon>Thermotogota</taxon>
        <taxon>Thermotogae</taxon>
        <taxon>Thermotogales</taxon>
        <taxon>Fervidobacteriaceae</taxon>
        <taxon>Fervidobacterium</taxon>
    </lineage>
</organism>
<dbReference type="STRING" id="1008305.A4H02_02655"/>
<name>A0A1E3G4G9_9BACT</name>
<reference evidence="4" key="1">
    <citation type="submission" date="2016-04" db="EMBL/GenBank/DDBJ databases">
        <title>The genome sequence project of a novel Fervidobacterium isolate from a hot spring in Thailand.</title>
        <authorList>
            <person name="Gonzalez J.M."/>
            <person name="Cuecas A."/>
            <person name="Kanoksilapatham W."/>
        </authorList>
    </citation>
    <scope>NUCLEOTIDE SEQUENCE [LARGE SCALE GENOMIC DNA]</scope>
    <source>
        <strain evidence="4">FC2004</strain>
    </source>
</reference>
<gene>
    <name evidence="3" type="ORF">A4H02_02655</name>
</gene>
<dbReference type="RefSeq" id="WP_069292596.1">
    <property type="nucleotide sequence ID" value="NZ_CP140110.1"/>
</dbReference>
<keyword evidence="2" id="KW-0472">Membrane</keyword>
<keyword evidence="2" id="KW-1133">Transmembrane helix</keyword>
<dbReference type="OrthoDB" id="37739at2"/>
<evidence type="ECO:0000256" key="2">
    <source>
        <dbReference type="SAM" id="Phobius"/>
    </source>
</evidence>
<dbReference type="Pfam" id="PF09527">
    <property type="entry name" value="ATPase_gene1"/>
    <property type="match status" value="1"/>
</dbReference>
<keyword evidence="4" id="KW-1185">Reference proteome</keyword>
<evidence type="ECO:0000313" key="3">
    <source>
        <dbReference type="EMBL" id="ODN31176.1"/>
    </source>
</evidence>
<feature type="region of interest" description="Disordered" evidence="1">
    <location>
        <begin position="79"/>
        <end position="103"/>
    </location>
</feature>
<evidence type="ECO:0000313" key="4">
    <source>
        <dbReference type="Proteomes" id="UP000094570"/>
    </source>
</evidence>
<keyword evidence="2" id="KW-0812">Transmembrane</keyword>
<accession>A0A1E3G4G9</accession>
<feature type="transmembrane region" description="Helical" evidence="2">
    <location>
        <begin position="48"/>
        <end position="66"/>
    </location>
</feature>
<feature type="transmembrane region" description="Helical" evidence="2">
    <location>
        <begin position="21"/>
        <end position="42"/>
    </location>
</feature>
<protein>
    <recommendedName>
        <fullName evidence="5">AtpZ/AtpI family protein</fullName>
    </recommendedName>
</protein>
<sequence length="103" mass="11471">MSPRRTNIVKDITKLSTFSSFGFIIISNVLVGVIIGAFLDNVFGTKRILLVIFLILGIASGLYNGFKYLLSEIRKLEASGKDQQLQERSTGDDREETGSSERR</sequence>
<comment type="caution">
    <text evidence="3">The sequence shown here is derived from an EMBL/GenBank/DDBJ whole genome shotgun (WGS) entry which is preliminary data.</text>
</comment>
<dbReference type="EMBL" id="LWAF01000002">
    <property type="protein sequence ID" value="ODN31176.1"/>
    <property type="molecule type" value="Genomic_DNA"/>
</dbReference>
<feature type="compositionally biased region" description="Basic and acidic residues" evidence="1">
    <location>
        <begin position="89"/>
        <end position="103"/>
    </location>
</feature>
<proteinExistence type="predicted"/>
<dbReference type="InterPro" id="IPR032820">
    <property type="entry name" value="ATPase_put"/>
</dbReference>
<dbReference type="AlphaFoldDB" id="A0A1E3G4G9"/>
<evidence type="ECO:0000256" key="1">
    <source>
        <dbReference type="SAM" id="MobiDB-lite"/>
    </source>
</evidence>
<dbReference type="Proteomes" id="UP000094570">
    <property type="component" value="Unassembled WGS sequence"/>
</dbReference>
<evidence type="ECO:0008006" key="5">
    <source>
        <dbReference type="Google" id="ProtNLM"/>
    </source>
</evidence>